<accession>A0A3P8AA32</accession>
<dbReference type="EMBL" id="UZAH01030403">
    <property type="protein sequence ID" value="VDP10422.1"/>
    <property type="molecule type" value="Genomic_DNA"/>
</dbReference>
<dbReference type="WBParaSite" id="HPBE_0001800001-mRNA-1">
    <property type="protein sequence ID" value="HPBE_0001800001-mRNA-1"/>
    <property type="gene ID" value="HPBE_0001800001"/>
</dbReference>
<name>A0A183G834_HELPZ</name>
<organism evidence="2 3">
    <name type="scientific">Heligmosomoides polygyrus</name>
    <name type="common">Parasitic roundworm</name>
    <dbReference type="NCBI Taxonomy" id="6339"/>
    <lineage>
        <taxon>Eukaryota</taxon>
        <taxon>Metazoa</taxon>
        <taxon>Ecdysozoa</taxon>
        <taxon>Nematoda</taxon>
        <taxon>Chromadorea</taxon>
        <taxon>Rhabditida</taxon>
        <taxon>Rhabditina</taxon>
        <taxon>Rhabditomorpha</taxon>
        <taxon>Strongyloidea</taxon>
        <taxon>Heligmosomidae</taxon>
        <taxon>Heligmosomoides</taxon>
    </lineage>
</organism>
<reference evidence="3" key="2">
    <citation type="submission" date="2019-09" db="UniProtKB">
        <authorList>
            <consortium name="WormBaseParasite"/>
        </authorList>
    </citation>
    <scope>IDENTIFICATION</scope>
</reference>
<dbReference type="Proteomes" id="UP000050761">
    <property type="component" value="Unassembled WGS sequence"/>
</dbReference>
<gene>
    <name evidence="1" type="ORF">HPBE_LOCUS17999</name>
</gene>
<evidence type="ECO:0000313" key="3">
    <source>
        <dbReference type="WBParaSite" id="HPBE_0001800001-mRNA-1"/>
    </source>
</evidence>
<proteinExistence type="predicted"/>
<keyword evidence="2" id="KW-1185">Reference proteome</keyword>
<evidence type="ECO:0000313" key="1">
    <source>
        <dbReference type="EMBL" id="VDP10422.1"/>
    </source>
</evidence>
<dbReference type="AlphaFoldDB" id="A0A183G834"/>
<protein>
    <submittedName>
        <fullName evidence="1 3">Uncharacterized protein</fullName>
    </submittedName>
</protein>
<accession>A0A183G834</accession>
<dbReference type="OrthoDB" id="5863908at2759"/>
<reference evidence="1 2" key="1">
    <citation type="submission" date="2018-11" db="EMBL/GenBank/DDBJ databases">
        <authorList>
            <consortium name="Pathogen Informatics"/>
        </authorList>
    </citation>
    <scope>NUCLEOTIDE SEQUENCE [LARGE SCALE GENOMIC DNA]</scope>
</reference>
<sequence>MNQLELSLRTNDEALLRRILFWLFRSRRKIGSRAQVVARRRSFEKTRARVLREIWEASTDGTSAASNSPAKKHYISKKLSEFNNTVRLLEAKKEEALWSENYEKTAGIEVCLKKFRARERPFQELLRERMEAVSKNDFKEAQRAKSLYERTMEEVLRDNDFKKYLSKEEVNELPF</sequence>
<evidence type="ECO:0000313" key="2">
    <source>
        <dbReference type="Proteomes" id="UP000050761"/>
    </source>
</evidence>